<dbReference type="Proteomes" id="UP000323000">
    <property type="component" value="Chromosome 11"/>
</dbReference>
<dbReference type="OrthoDB" id="1938922at2759"/>
<accession>A0A5C7H3V7</accession>
<protein>
    <recommendedName>
        <fullName evidence="3">Retrotransposon gag domain-containing protein</fullName>
    </recommendedName>
</protein>
<reference evidence="2" key="1">
    <citation type="journal article" date="2019" name="Gigascience">
        <title>De novo genome assembly of the endangered Acer yangbiense, a plant species with extremely small populations endemic to Yunnan Province, China.</title>
        <authorList>
            <person name="Yang J."/>
            <person name="Wariss H.M."/>
            <person name="Tao L."/>
            <person name="Zhang R."/>
            <person name="Yun Q."/>
            <person name="Hollingsworth P."/>
            <person name="Dao Z."/>
            <person name="Luo G."/>
            <person name="Guo H."/>
            <person name="Ma Y."/>
            <person name="Sun W."/>
        </authorList>
    </citation>
    <scope>NUCLEOTIDE SEQUENCE [LARGE SCALE GENOMIC DNA]</scope>
    <source>
        <strain evidence="2">cv. Malutang</strain>
    </source>
</reference>
<evidence type="ECO:0000313" key="1">
    <source>
        <dbReference type="EMBL" id="TXG51683.1"/>
    </source>
</evidence>
<gene>
    <name evidence="1" type="ORF">EZV62_024207</name>
</gene>
<keyword evidence="2" id="KW-1185">Reference proteome</keyword>
<dbReference type="AlphaFoldDB" id="A0A5C7H3V7"/>
<dbReference type="EMBL" id="VAHF01000011">
    <property type="protein sequence ID" value="TXG51683.1"/>
    <property type="molecule type" value="Genomic_DNA"/>
</dbReference>
<comment type="caution">
    <text evidence="1">The sequence shown here is derived from an EMBL/GenBank/DDBJ whole genome shotgun (WGS) entry which is preliminary data.</text>
</comment>
<evidence type="ECO:0008006" key="3">
    <source>
        <dbReference type="Google" id="ProtNLM"/>
    </source>
</evidence>
<proteinExistence type="predicted"/>
<name>A0A5C7H3V7_9ROSI</name>
<organism evidence="1 2">
    <name type="scientific">Acer yangbiense</name>
    <dbReference type="NCBI Taxonomy" id="1000413"/>
    <lineage>
        <taxon>Eukaryota</taxon>
        <taxon>Viridiplantae</taxon>
        <taxon>Streptophyta</taxon>
        <taxon>Embryophyta</taxon>
        <taxon>Tracheophyta</taxon>
        <taxon>Spermatophyta</taxon>
        <taxon>Magnoliopsida</taxon>
        <taxon>eudicotyledons</taxon>
        <taxon>Gunneridae</taxon>
        <taxon>Pentapetalae</taxon>
        <taxon>rosids</taxon>
        <taxon>malvids</taxon>
        <taxon>Sapindales</taxon>
        <taxon>Sapindaceae</taxon>
        <taxon>Hippocastanoideae</taxon>
        <taxon>Acereae</taxon>
        <taxon>Acer</taxon>
    </lineage>
</organism>
<sequence length="269" mass="31236">MASIHFEKKAEAWFQSLYALREGVVAKYKECFKEIQPWLLAKNLKLKDEFFIASIVSGLKGEIKHDEKKFNPTNLKIAIHISRLQEASLDAKKYKPWPAKTQTNYYPNTYQNPPPHKSNNQYIPPAVTYPSRKNIEHIPIKKLTPIEMKVRRDKGLCYNCDETYTFGLQCAKKKIYMLYGKEEGDEFKNEEIGEPKEEAVTKNDEEITISYHALTRSMGIQTIRLRGKVKIREITILVDNGSTHNFLDPKNTKFTGVNVENTDFRWVTV</sequence>
<evidence type="ECO:0000313" key="2">
    <source>
        <dbReference type="Proteomes" id="UP000323000"/>
    </source>
</evidence>